<sequence>CIHSPLLPPLHHYELDACLQHLEQIVTLQHASFYGNRVGLIKKNKKSFTFSESALYLTAKINEQGPGRKATQTCISAQWPVLIGSLLEALIYLNAGGGRLGE</sequence>
<dbReference type="AlphaFoldDB" id="A0AAD9BXV0"/>
<name>A0AAD9BXV0_DISEL</name>
<reference evidence="1" key="1">
    <citation type="submission" date="2023-04" db="EMBL/GenBank/DDBJ databases">
        <title>Chromosome-level genome of Chaenocephalus aceratus.</title>
        <authorList>
            <person name="Park H."/>
        </authorList>
    </citation>
    <scope>NUCLEOTIDE SEQUENCE</scope>
    <source>
        <strain evidence="1">DE</strain>
        <tissue evidence="1">Muscle</tissue>
    </source>
</reference>
<feature type="non-terminal residue" evidence="1">
    <location>
        <position position="102"/>
    </location>
</feature>
<keyword evidence="1" id="KW-0808">Transferase</keyword>
<dbReference type="EMBL" id="JASDAP010000015">
    <property type="protein sequence ID" value="KAK1890776.1"/>
    <property type="molecule type" value="Genomic_DNA"/>
</dbReference>
<organism evidence="1 2">
    <name type="scientific">Dissostichus eleginoides</name>
    <name type="common">Patagonian toothfish</name>
    <name type="synonym">Dissostichus amissus</name>
    <dbReference type="NCBI Taxonomy" id="100907"/>
    <lineage>
        <taxon>Eukaryota</taxon>
        <taxon>Metazoa</taxon>
        <taxon>Chordata</taxon>
        <taxon>Craniata</taxon>
        <taxon>Vertebrata</taxon>
        <taxon>Euteleostomi</taxon>
        <taxon>Actinopterygii</taxon>
        <taxon>Neopterygii</taxon>
        <taxon>Teleostei</taxon>
        <taxon>Neoteleostei</taxon>
        <taxon>Acanthomorphata</taxon>
        <taxon>Eupercaria</taxon>
        <taxon>Perciformes</taxon>
        <taxon>Notothenioidei</taxon>
        <taxon>Nototheniidae</taxon>
        <taxon>Dissostichus</taxon>
    </lineage>
</organism>
<keyword evidence="1" id="KW-0548">Nucleotidyltransferase</keyword>
<dbReference type="GO" id="GO:0016779">
    <property type="term" value="F:nucleotidyltransferase activity"/>
    <property type="evidence" value="ECO:0007669"/>
    <property type="project" value="UniProtKB-KW"/>
</dbReference>
<feature type="non-terminal residue" evidence="1">
    <location>
        <position position="1"/>
    </location>
</feature>
<dbReference type="Proteomes" id="UP001228049">
    <property type="component" value="Unassembled WGS sequence"/>
</dbReference>
<evidence type="ECO:0000313" key="1">
    <source>
        <dbReference type="EMBL" id="KAK1890776.1"/>
    </source>
</evidence>
<comment type="caution">
    <text evidence="1">The sequence shown here is derived from an EMBL/GenBank/DDBJ whole genome shotgun (WGS) entry which is preliminary data.</text>
</comment>
<gene>
    <name evidence="1" type="ORF">KUDE01_009607</name>
</gene>
<keyword evidence="2" id="KW-1185">Reference proteome</keyword>
<protein>
    <submittedName>
        <fullName evidence="1">Bifunctional glutamine synthetase adenylyltransferase/adenylyl-removing enzyme</fullName>
    </submittedName>
</protein>
<proteinExistence type="predicted"/>
<evidence type="ECO:0000313" key="2">
    <source>
        <dbReference type="Proteomes" id="UP001228049"/>
    </source>
</evidence>
<accession>A0AAD9BXV0</accession>